<evidence type="ECO:0000313" key="10">
    <source>
        <dbReference type="EMBL" id="AGC71467.1"/>
    </source>
</evidence>
<dbReference type="GO" id="GO:1902600">
    <property type="term" value="P:proton transmembrane transport"/>
    <property type="evidence" value="ECO:0007669"/>
    <property type="project" value="InterPro"/>
</dbReference>
<dbReference type="InterPro" id="IPR006153">
    <property type="entry name" value="Cation/H_exchanger_TM"/>
</dbReference>
<feature type="region of interest" description="Disordered" evidence="7">
    <location>
        <begin position="669"/>
        <end position="700"/>
    </location>
</feature>
<dbReference type="Gene3D" id="3.30.70.1450">
    <property type="entry name" value="Regulator of K+ conductance, C-terminal domain"/>
    <property type="match status" value="1"/>
</dbReference>
<dbReference type="PANTHER" id="PTHR42751">
    <property type="entry name" value="SODIUM/HYDROGEN EXCHANGER FAMILY/TRKA DOMAIN PROTEIN"/>
    <property type="match status" value="1"/>
</dbReference>
<feature type="transmembrane region" description="Helical" evidence="8">
    <location>
        <begin position="355"/>
        <end position="375"/>
    </location>
</feature>
<name>L7VR85_9BACT</name>
<evidence type="ECO:0000256" key="8">
    <source>
        <dbReference type="SAM" id="Phobius"/>
    </source>
</evidence>
<keyword evidence="3" id="KW-0813">Transport</keyword>
<feature type="transmembrane region" description="Helical" evidence="8">
    <location>
        <begin position="148"/>
        <end position="172"/>
    </location>
</feature>
<feature type="transmembrane region" description="Helical" evidence="8">
    <location>
        <begin position="424"/>
        <end position="442"/>
    </location>
</feature>
<keyword evidence="6 8" id="KW-0472">Membrane</keyword>
<evidence type="ECO:0000259" key="9">
    <source>
        <dbReference type="PROSITE" id="PS51202"/>
    </source>
</evidence>
<dbReference type="GO" id="GO:0015297">
    <property type="term" value="F:antiporter activity"/>
    <property type="evidence" value="ECO:0007669"/>
    <property type="project" value="InterPro"/>
</dbReference>
<feature type="transmembrane region" description="Helical" evidence="8">
    <location>
        <begin position="6"/>
        <end position="24"/>
    </location>
</feature>
<feature type="transmembrane region" description="Helical" evidence="8">
    <location>
        <begin position="296"/>
        <end position="319"/>
    </location>
</feature>
<evidence type="ECO:0000256" key="4">
    <source>
        <dbReference type="ARBA" id="ARBA00022692"/>
    </source>
</evidence>
<dbReference type="Pfam" id="PF02080">
    <property type="entry name" value="TrkA_C"/>
    <property type="match status" value="1"/>
</dbReference>
<evidence type="ECO:0000256" key="5">
    <source>
        <dbReference type="ARBA" id="ARBA00022989"/>
    </source>
</evidence>
<organism evidence="10">
    <name type="scientific">uncultured bacterium A1Q1_fos_91</name>
    <dbReference type="NCBI Taxonomy" id="1256591"/>
    <lineage>
        <taxon>Bacteria</taxon>
        <taxon>environmental samples</taxon>
    </lineage>
</organism>
<accession>L7VR85</accession>
<evidence type="ECO:0000256" key="1">
    <source>
        <dbReference type="ARBA" id="ARBA00004141"/>
    </source>
</evidence>
<feature type="transmembrane region" description="Helical" evidence="8">
    <location>
        <begin position="90"/>
        <end position="112"/>
    </location>
</feature>
<comment type="subcellular location">
    <subcellularLocation>
        <location evidence="1">Membrane</location>
        <topology evidence="1">Multi-pass membrane protein</topology>
    </subcellularLocation>
</comment>
<reference evidence="10" key="1">
    <citation type="submission" date="2012-09" db="EMBL/GenBank/DDBJ databases">
        <title>Metagenomic Characterization of a Microbial Community in Wastewater Detects High Levels of Antibiotic Resistance.</title>
        <authorList>
            <person name="Abrams M."/>
            <person name="Caldwell A."/>
            <person name="Vandaei E."/>
            <person name="Lee W."/>
            <person name="Perrott J."/>
            <person name="Khan S.Y."/>
            <person name="Ta J."/>
            <person name="Romero D."/>
            <person name="Nguyen V."/>
            <person name="Pourmand N."/>
            <person name="Ouverney C.C."/>
        </authorList>
    </citation>
    <scope>NUCLEOTIDE SEQUENCE</scope>
</reference>
<keyword evidence="4 8" id="KW-0812">Transmembrane</keyword>
<dbReference type="Pfam" id="PF00999">
    <property type="entry name" value="Na_H_Exchanger"/>
    <property type="match status" value="1"/>
</dbReference>
<dbReference type="EMBL" id="JX649873">
    <property type="protein sequence ID" value="AGC71467.1"/>
    <property type="molecule type" value="Genomic_DNA"/>
</dbReference>
<feature type="transmembrane region" description="Helical" evidence="8">
    <location>
        <begin position="118"/>
        <end position="136"/>
    </location>
</feature>
<feature type="domain" description="RCK C-terminal" evidence="9">
    <location>
        <begin position="600"/>
        <end position="684"/>
    </location>
</feature>
<feature type="transmembrane region" description="Helical" evidence="8">
    <location>
        <begin position="541"/>
        <end position="560"/>
    </location>
</feature>
<proteinExistence type="inferred from homology"/>
<feature type="compositionally biased region" description="Polar residues" evidence="7">
    <location>
        <begin position="671"/>
        <end position="700"/>
    </location>
</feature>
<dbReference type="PANTHER" id="PTHR42751:SF3">
    <property type="entry name" value="SODIUM_GLUTAMATE SYMPORTER"/>
    <property type="match status" value="1"/>
</dbReference>
<evidence type="ECO:0000256" key="3">
    <source>
        <dbReference type="ARBA" id="ARBA00022448"/>
    </source>
</evidence>
<feature type="transmembrane region" description="Helical" evidence="8">
    <location>
        <begin position="462"/>
        <end position="483"/>
    </location>
</feature>
<feature type="transmembrane region" description="Helical" evidence="8">
    <location>
        <begin position="326"/>
        <end position="349"/>
    </location>
</feature>
<dbReference type="InterPro" id="IPR036721">
    <property type="entry name" value="RCK_C_sf"/>
</dbReference>
<dbReference type="GO" id="GO:0008324">
    <property type="term" value="F:monoatomic cation transmembrane transporter activity"/>
    <property type="evidence" value="ECO:0007669"/>
    <property type="project" value="InterPro"/>
</dbReference>
<dbReference type="AlphaFoldDB" id="L7VR85"/>
<feature type="transmembrane region" description="Helical" evidence="8">
    <location>
        <begin position="215"/>
        <end position="231"/>
    </location>
</feature>
<dbReference type="SUPFAM" id="SSF116726">
    <property type="entry name" value="TrkA C-terminal domain-like"/>
    <property type="match status" value="1"/>
</dbReference>
<evidence type="ECO:0000256" key="2">
    <source>
        <dbReference type="ARBA" id="ARBA00005551"/>
    </source>
</evidence>
<dbReference type="GO" id="GO:0016020">
    <property type="term" value="C:membrane"/>
    <property type="evidence" value="ECO:0007669"/>
    <property type="project" value="UniProtKB-SubCell"/>
</dbReference>
<feature type="transmembrane region" description="Helical" evidence="8">
    <location>
        <begin position="60"/>
        <end position="78"/>
    </location>
</feature>
<evidence type="ECO:0000256" key="7">
    <source>
        <dbReference type="SAM" id="MobiDB-lite"/>
    </source>
</evidence>
<evidence type="ECO:0000256" key="6">
    <source>
        <dbReference type="ARBA" id="ARBA00023136"/>
    </source>
</evidence>
<dbReference type="PROSITE" id="PS51202">
    <property type="entry name" value="RCK_C"/>
    <property type="match status" value="1"/>
</dbReference>
<feature type="transmembrane region" description="Helical" evidence="8">
    <location>
        <begin position="31"/>
        <end position="48"/>
    </location>
</feature>
<protein>
    <submittedName>
        <fullName evidence="10">Potassium/proton antiporter RosB</fullName>
    </submittedName>
</protein>
<dbReference type="InterPro" id="IPR038770">
    <property type="entry name" value="Na+/solute_symporter_sf"/>
</dbReference>
<dbReference type="Gene3D" id="1.20.1530.20">
    <property type="match status" value="1"/>
</dbReference>
<dbReference type="InterPro" id="IPR006037">
    <property type="entry name" value="RCK_C"/>
</dbReference>
<dbReference type="GO" id="GO:0006813">
    <property type="term" value="P:potassium ion transport"/>
    <property type="evidence" value="ECO:0007669"/>
    <property type="project" value="InterPro"/>
</dbReference>
<feature type="transmembrane region" description="Helical" evidence="8">
    <location>
        <begin position="184"/>
        <end position="203"/>
    </location>
</feature>
<sequence>MHGHSLVADLAVVLGVAAVTSVIARRLHQPSILGYLVAGLVVGPYLPIPLMANLERVEALAEFGVVLVMFAVGLEFRLAKLVRVLPTSGLTGLLQVSFMMWAGVSLGQVLGWRSVESVFLGACIAISSTMVVSKVLEERPVAPEKRELIFGILVFQDVVAIVLIAVLTAIAAGGGLEASELLSTVGKLAGFLLAMLAVGLLLVPRVVRMVARLKSLEILVVFSVGLCFAMAETAAAIGYSVALGAFIAGILVAESGKGEKVEHLIQPMRDVFAAIFFVSIGMTVDPMQAVKHLPTSLGVFAVVVLGQLLIVSIAGVISGNGLRRSIVAGLALGQIGEFAFILAAIGISARVVRPSLSPILVTVAVLTAFTTPILLGRADKLVSWVDHAMPHRLERMLSLYEDWLVRLRSEGEAAADAPSIMRSLRVIVFDAVLLIAIAALGLEALPKIVPIVSKYVTRRTALVPMALNVAVLVVAAPLVWNLVRTTRLLATLVSHSVVGDTTQDDAGRVVVARALRPIVQLVVLLAVGFPAAAVLRPLRGGTYVLLGVMALFVGGLFVLWRRAGAVETELQSSAARIAGLLATSPAATTQSPATSSVDTLADSTLMPGLDVLRRVRLAQGAFALGQTLTALNLRALTGASVVAIHRASGDVVLPTGRERLEEGDTLALAGPTTSLDEGQQLLVSGPSQPLRESSVTSSEG</sequence>
<feature type="transmembrane region" description="Helical" evidence="8">
    <location>
        <begin position="518"/>
        <end position="535"/>
    </location>
</feature>
<comment type="similarity">
    <text evidence="2">Belongs to the monovalent cation:proton antiporter 2 (CPA2) transporter (TC 2.A.37) family.</text>
</comment>
<keyword evidence="5 8" id="KW-1133">Transmembrane helix</keyword>